<dbReference type="EMBL" id="AUZY01011183">
    <property type="protein sequence ID" value="EQD35755.1"/>
    <property type="molecule type" value="Genomic_DNA"/>
</dbReference>
<feature type="domain" description="Transposase IS66 central" evidence="1">
    <location>
        <begin position="1"/>
        <end position="146"/>
    </location>
</feature>
<reference evidence="2" key="1">
    <citation type="submission" date="2013-08" db="EMBL/GenBank/DDBJ databases">
        <authorList>
            <person name="Mendez C."/>
            <person name="Richter M."/>
            <person name="Ferrer M."/>
            <person name="Sanchez J."/>
        </authorList>
    </citation>
    <scope>NUCLEOTIDE SEQUENCE</scope>
</reference>
<comment type="caution">
    <text evidence="2">The sequence shown here is derived from an EMBL/GenBank/DDBJ whole genome shotgun (WGS) entry which is preliminary data.</text>
</comment>
<dbReference type="Pfam" id="PF03050">
    <property type="entry name" value="DDE_Tnp_IS66"/>
    <property type="match status" value="1"/>
</dbReference>
<name>T1A1Q0_9ZZZZ</name>
<protein>
    <submittedName>
        <fullName evidence="2">Transposase</fullName>
    </submittedName>
</protein>
<evidence type="ECO:0000259" key="1">
    <source>
        <dbReference type="Pfam" id="PF03050"/>
    </source>
</evidence>
<gene>
    <name evidence="2" type="ORF">B1B_16778</name>
</gene>
<dbReference type="InterPro" id="IPR052344">
    <property type="entry name" value="Transposase-related"/>
</dbReference>
<reference evidence="2" key="2">
    <citation type="journal article" date="2014" name="ISME J.">
        <title>Microbial stratification in low pH oxic and suboxic macroscopic growths along an acid mine drainage.</title>
        <authorList>
            <person name="Mendez-Garcia C."/>
            <person name="Mesa V."/>
            <person name="Sprenger R.R."/>
            <person name="Richter M."/>
            <person name="Diez M.S."/>
            <person name="Solano J."/>
            <person name="Bargiela R."/>
            <person name="Golyshina O.V."/>
            <person name="Manteca A."/>
            <person name="Ramos J.L."/>
            <person name="Gallego J.R."/>
            <person name="Llorente I."/>
            <person name="Martins Dos Santos V.A."/>
            <person name="Jensen O.N."/>
            <person name="Pelaez A.I."/>
            <person name="Sanchez J."/>
            <person name="Ferrer M."/>
        </authorList>
    </citation>
    <scope>NUCLEOTIDE SEQUENCE</scope>
</reference>
<dbReference type="PANTHER" id="PTHR33678">
    <property type="entry name" value="BLL1576 PROTEIN"/>
    <property type="match status" value="1"/>
</dbReference>
<dbReference type="InterPro" id="IPR004291">
    <property type="entry name" value="Transposase_IS66_central"/>
</dbReference>
<dbReference type="PANTHER" id="PTHR33678:SF1">
    <property type="entry name" value="BLL1576 PROTEIN"/>
    <property type="match status" value="1"/>
</dbReference>
<organism evidence="2">
    <name type="scientific">mine drainage metagenome</name>
    <dbReference type="NCBI Taxonomy" id="410659"/>
    <lineage>
        <taxon>unclassified sequences</taxon>
        <taxon>metagenomes</taxon>
        <taxon>ecological metagenomes</taxon>
    </lineage>
</organism>
<proteinExistence type="predicted"/>
<sequence length="150" mass="16789">VPFERAAEAMADLFGVKCSTGFLDDIYTEGAKRLDAFLNEVHRQMRASPVVHFDETPIRVGKAKHYFHVACTEWLTLLHADDKRGLDAVERAGVLPAYKGIAIHDRLGMYFNYTSAKHGVCGAHLIRNLASVAVVWNQTEWAEAIVRPTH</sequence>
<feature type="non-terminal residue" evidence="2">
    <location>
        <position position="1"/>
    </location>
</feature>
<accession>T1A1Q0</accession>
<dbReference type="AlphaFoldDB" id="T1A1Q0"/>
<evidence type="ECO:0000313" key="2">
    <source>
        <dbReference type="EMBL" id="EQD35755.1"/>
    </source>
</evidence>